<dbReference type="InterPro" id="IPR006530">
    <property type="entry name" value="YD"/>
</dbReference>
<sequence length="340" mass="38922">MDRIKRVTHPDNSYCEYTYYQSKITYRNERSKNTEFQYIGFGTPFGEKLLGSVKDALNQTTTYSYNAAGYLTSISAAGNYNRTYSYNSKYFLASEIAPAQGQINYSYDNAGNLTQRTDANGNITNYTYDNVTRLTAIDYPGTSYDINFYYDYADNCTLMTTPTNVCSLYYDPLNRVTRKVLKIDGFNYAVSFTYDSRGNISRITYPDNWSVDYTYDSENRVLTIPNYLNNNITYHPSGREASFTLVNGRATSYTYNNRYRITNITVDGNTMNESYQYDAMGNLTNLTDNLNSANNQVFTYDDIDRLKTFNGPWGSGTYNYASNYAISRRTQEIIGSNTTT</sequence>
<keyword evidence="1" id="KW-0677">Repeat</keyword>
<dbReference type="NCBIfam" id="TIGR01643">
    <property type="entry name" value="YD_repeat_2x"/>
    <property type="match status" value="2"/>
</dbReference>
<dbReference type="PANTHER" id="PTHR32305">
    <property type="match status" value="1"/>
</dbReference>
<evidence type="ECO:0000256" key="1">
    <source>
        <dbReference type="ARBA" id="ARBA00022737"/>
    </source>
</evidence>
<feature type="domain" description="Teneurin-like YD-shell" evidence="2">
    <location>
        <begin position="53"/>
        <end position="224"/>
    </location>
</feature>
<protein>
    <recommendedName>
        <fullName evidence="2">Teneurin-like YD-shell domain-containing protein</fullName>
    </recommendedName>
</protein>
<accession>A0A7V0Z5A6</accession>
<gene>
    <name evidence="3" type="ORF">ENP86_04955</name>
</gene>
<comment type="caution">
    <text evidence="3">The sequence shown here is derived from an EMBL/GenBank/DDBJ whole genome shotgun (WGS) entry which is preliminary data.</text>
</comment>
<name>A0A7V0Z5A6_UNCW3</name>
<evidence type="ECO:0000259" key="2">
    <source>
        <dbReference type="Pfam" id="PF25023"/>
    </source>
</evidence>
<evidence type="ECO:0000313" key="3">
    <source>
        <dbReference type="EMBL" id="HDY58885.1"/>
    </source>
</evidence>
<organism evidence="3">
    <name type="scientific">candidate division WOR-3 bacterium</name>
    <dbReference type="NCBI Taxonomy" id="2052148"/>
    <lineage>
        <taxon>Bacteria</taxon>
        <taxon>Bacteria division WOR-3</taxon>
    </lineage>
</organism>
<dbReference type="PANTHER" id="PTHR32305:SF15">
    <property type="entry name" value="PROTEIN RHSA-RELATED"/>
    <property type="match status" value="1"/>
</dbReference>
<dbReference type="InterPro" id="IPR050708">
    <property type="entry name" value="T6SS_VgrG/RHS"/>
</dbReference>
<reference evidence="3" key="1">
    <citation type="journal article" date="2020" name="mSystems">
        <title>Genome- and Community-Level Interaction Insights into Carbon Utilization and Element Cycling Functions of Hydrothermarchaeota in Hydrothermal Sediment.</title>
        <authorList>
            <person name="Zhou Z."/>
            <person name="Liu Y."/>
            <person name="Xu W."/>
            <person name="Pan J."/>
            <person name="Luo Z.H."/>
            <person name="Li M."/>
        </authorList>
    </citation>
    <scope>NUCLEOTIDE SEQUENCE [LARGE SCALE GENOMIC DNA]</scope>
    <source>
        <strain evidence="3">SpSt-258</strain>
    </source>
</reference>
<dbReference type="InterPro" id="IPR056823">
    <property type="entry name" value="TEN-like_YD-shell"/>
</dbReference>
<dbReference type="Gene3D" id="2.180.10.10">
    <property type="entry name" value="RHS repeat-associated core"/>
    <property type="match status" value="2"/>
</dbReference>
<dbReference type="AlphaFoldDB" id="A0A7V0Z5A6"/>
<dbReference type="Pfam" id="PF25023">
    <property type="entry name" value="TEN_YD-shell"/>
    <property type="match status" value="1"/>
</dbReference>
<proteinExistence type="predicted"/>
<dbReference type="EMBL" id="DSKY01000014">
    <property type="protein sequence ID" value="HDY58885.1"/>
    <property type="molecule type" value="Genomic_DNA"/>
</dbReference>